<accession>A0ABV0QZ22</accession>
<reference evidence="1 2" key="1">
    <citation type="submission" date="2021-06" db="EMBL/GenBank/DDBJ databases">
        <authorList>
            <person name="Palmer J.M."/>
        </authorList>
    </citation>
    <scope>NUCLEOTIDE SEQUENCE [LARGE SCALE GENOMIC DNA]</scope>
    <source>
        <strain evidence="1 2">XC_2019</strain>
        <tissue evidence="1">Muscle</tissue>
    </source>
</reference>
<dbReference type="EMBL" id="JAHRIN010026443">
    <property type="protein sequence ID" value="MEQ2200738.1"/>
    <property type="molecule type" value="Genomic_DNA"/>
</dbReference>
<name>A0ABV0QZ22_9TELE</name>
<evidence type="ECO:0000313" key="2">
    <source>
        <dbReference type="Proteomes" id="UP001434883"/>
    </source>
</evidence>
<sequence>MPLVLESLEQEYRRDEDWCGSHDKLGSSALDWIQETGDVYLATHSSPGDSSEETQKLLNDYHHFRLSAKVRSVCLRDRKEDLKKL</sequence>
<proteinExistence type="predicted"/>
<evidence type="ECO:0000313" key="1">
    <source>
        <dbReference type="EMBL" id="MEQ2200738.1"/>
    </source>
</evidence>
<comment type="caution">
    <text evidence="1">The sequence shown here is derived from an EMBL/GenBank/DDBJ whole genome shotgun (WGS) entry which is preliminary data.</text>
</comment>
<protein>
    <submittedName>
        <fullName evidence="1">Uncharacterized protein</fullName>
    </submittedName>
</protein>
<keyword evidence="2" id="KW-1185">Reference proteome</keyword>
<gene>
    <name evidence="1" type="ORF">XENOCAPTIV_002340</name>
</gene>
<organism evidence="1 2">
    <name type="scientific">Xenoophorus captivus</name>
    <dbReference type="NCBI Taxonomy" id="1517983"/>
    <lineage>
        <taxon>Eukaryota</taxon>
        <taxon>Metazoa</taxon>
        <taxon>Chordata</taxon>
        <taxon>Craniata</taxon>
        <taxon>Vertebrata</taxon>
        <taxon>Euteleostomi</taxon>
        <taxon>Actinopterygii</taxon>
        <taxon>Neopterygii</taxon>
        <taxon>Teleostei</taxon>
        <taxon>Neoteleostei</taxon>
        <taxon>Acanthomorphata</taxon>
        <taxon>Ovalentaria</taxon>
        <taxon>Atherinomorphae</taxon>
        <taxon>Cyprinodontiformes</taxon>
        <taxon>Goodeidae</taxon>
        <taxon>Xenoophorus</taxon>
    </lineage>
</organism>
<dbReference type="Proteomes" id="UP001434883">
    <property type="component" value="Unassembled WGS sequence"/>
</dbReference>